<evidence type="ECO:0008006" key="3">
    <source>
        <dbReference type="Google" id="ProtNLM"/>
    </source>
</evidence>
<keyword evidence="2" id="KW-1185">Reference proteome</keyword>
<sequence length="144" mass="15082">MPSPESPAGAGDNAEHPDLAVPRILGDFEALAKVIPESRGALWKLAEPGRQLDANLVHLPPGQHVVTHAEPDLDVLLLVVAGDGILGTTGHALQLAKGTILWLPHGSSRSLAAGDDGLSYLTVHGRRPGMRIKSRHEVVGADPT</sequence>
<evidence type="ECO:0000313" key="2">
    <source>
        <dbReference type="Proteomes" id="UP000460272"/>
    </source>
</evidence>
<dbReference type="EMBL" id="RPFW01000001">
    <property type="protein sequence ID" value="TVZ07476.1"/>
    <property type="molecule type" value="Genomic_DNA"/>
</dbReference>
<dbReference type="Gene3D" id="2.60.120.10">
    <property type="entry name" value="Jelly Rolls"/>
    <property type="match status" value="1"/>
</dbReference>
<dbReference type="InterPro" id="IPR011051">
    <property type="entry name" value="RmlC_Cupin_sf"/>
</dbReference>
<dbReference type="SUPFAM" id="SSF51182">
    <property type="entry name" value="RmlC-like cupins"/>
    <property type="match status" value="1"/>
</dbReference>
<dbReference type="Proteomes" id="UP000460272">
    <property type="component" value="Unassembled WGS sequence"/>
</dbReference>
<protein>
    <recommendedName>
        <fullName evidence="3">AraC-type arabinose-binding/dimerisation domain-containing protein</fullName>
    </recommendedName>
</protein>
<dbReference type="OrthoDB" id="8451629at2"/>
<accession>A0A6P2CAU7</accession>
<name>A0A6P2CAU7_9ACTN</name>
<evidence type="ECO:0000313" key="1">
    <source>
        <dbReference type="EMBL" id="TVZ07476.1"/>
    </source>
</evidence>
<dbReference type="AlphaFoldDB" id="A0A6P2CAU7"/>
<organism evidence="1 2">
    <name type="scientific">Trebonia kvetii</name>
    <dbReference type="NCBI Taxonomy" id="2480626"/>
    <lineage>
        <taxon>Bacteria</taxon>
        <taxon>Bacillati</taxon>
        <taxon>Actinomycetota</taxon>
        <taxon>Actinomycetes</taxon>
        <taxon>Streptosporangiales</taxon>
        <taxon>Treboniaceae</taxon>
        <taxon>Trebonia</taxon>
    </lineage>
</organism>
<comment type="caution">
    <text evidence="1">The sequence shown here is derived from an EMBL/GenBank/DDBJ whole genome shotgun (WGS) entry which is preliminary data.</text>
</comment>
<proteinExistence type="predicted"/>
<dbReference type="InterPro" id="IPR014710">
    <property type="entry name" value="RmlC-like_jellyroll"/>
</dbReference>
<reference evidence="1 2" key="1">
    <citation type="submission" date="2018-11" db="EMBL/GenBank/DDBJ databases">
        <title>Trebonia kvetii gen.nov., sp.nov., a novel acidophilic actinobacterium, and proposal of the new actinobacterial family Treboniaceae fam. nov.</title>
        <authorList>
            <person name="Rapoport D."/>
            <person name="Sagova-Mareckova M."/>
            <person name="Sedlacek I."/>
            <person name="Provaznik J."/>
            <person name="Kralova S."/>
            <person name="Pavlinic D."/>
            <person name="Benes V."/>
            <person name="Kopecky J."/>
        </authorList>
    </citation>
    <scope>NUCLEOTIDE SEQUENCE [LARGE SCALE GENOMIC DNA]</scope>
    <source>
        <strain evidence="1 2">15Tr583</strain>
    </source>
</reference>
<gene>
    <name evidence="1" type="ORF">EAS64_06025</name>
</gene>